<dbReference type="PANTHER" id="PTHR42760">
    <property type="entry name" value="SHORT-CHAIN DEHYDROGENASES/REDUCTASES FAMILY MEMBER"/>
    <property type="match status" value="1"/>
</dbReference>
<dbReference type="Pfam" id="PF13561">
    <property type="entry name" value="adh_short_C2"/>
    <property type="match status" value="1"/>
</dbReference>
<reference evidence="5 6" key="1">
    <citation type="submission" date="2020-08" db="EMBL/GenBank/DDBJ databases">
        <title>Sequencing the genomes of 1000 actinobacteria strains.</title>
        <authorList>
            <person name="Klenk H.-P."/>
        </authorList>
    </citation>
    <scope>NUCLEOTIDE SEQUENCE [LARGE SCALE GENOMIC DNA]</scope>
    <source>
        <strain evidence="5 6">DSM 45518</strain>
    </source>
</reference>
<gene>
    <name evidence="5" type="ORF">BKA14_004059</name>
</gene>
<dbReference type="InterPro" id="IPR002347">
    <property type="entry name" value="SDR_fam"/>
</dbReference>
<dbReference type="PROSITE" id="PS00061">
    <property type="entry name" value="ADH_SHORT"/>
    <property type="match status" value="1"/>
</dbReference>
<comment type="caution">
    <text evidence="5">The sequence shown here is derived from an EMBL/GenBank/DDBJ whole genome shotgun (WGS) entry which is preliminary data.</text>
</comment>
<dbReference type="SMART" id="SM00822">
    <property type="entry name" value="PKS_KR"/>
    <property type="match status" value="1"/>
</dbReference>
<dbReference type="RefSeq" id="WP_184952479.1">
    <property type="nucleotide sequence ID" value="NZ_BOMC01000053.1"/>
</dbReference>
<dbReference type="InterPro" id="IPR020904">
    <property type="entry name" value="Sc_DH/Rdtase_CS"/>
</dbReference>
<protein>
    <submittedName>
        <fullName evidence="5">NAD(P)-dependent dehydrogenase (Short-subunit alcohol dehydrogenase family)</fullName>
    </submittedName>
</protein>
<dbReference type="GO" id="GO:0030497">
    <property type="term" value="P:fatty acid elongation"/>
    <property type="evidence" value="ECO:0007669"/>
    <property type="project" value="TreeGrafter"/>
</dbReference>
<evidence type="ECO:0000256" key="1">
    <source>
        <dbReference type="ARBA" id="ARBA00006484"/>
    </source>
</evidence>
<sequence>MGAVVITGGTSGIGLAVASALVARGRPVAIMGRDATRCASALAALSDATPAVVLNSAPAAAGPPVPAIGSSGRGTVPPADGGVLAVAGDTTDAGALTALVGAAERRWGTVDGLVTAAGRLARGDLLTLTEADFRAAWETNVMGTWLAIRAAAPGMTARGHGRIVTIGSVLGSTGAPERAGYAATKGAVAALTRSVALELAGTGVTVNCVAPGPVRTPMNAGDTVSDAFTAKVPLGRWGTPDEVAHAVVTLLDPASSFTTGSTWHVDGGYTAQ</sequence>
<evidence type="ECO:0000313" key="5">
    <source>
        <dbReference type="EMBL" id="MBB4693911.1"/>
    </source>
</evidence>
<dbReference type="PANTHER" id="PTHR42760:SF129">
    <property type="entry name" value="OXIDOREDUCTASE"/>
    <property type="match status" value="1"/>
</dbReference>
<dbReference type="EMBL" id="JACHMF010000001">
    <property type="protein sequence ID" value="MBB4693911.1"/>
    <property type="molecule type" value="Genomic_DNA"/>
</dbReference>
<dbReference type="FunFam" id="3.40.50.720:FF:000084">
    <property type="entry name" value="Short-chain dehydrogenase reductase"/>
    <property type="match status" value="1"/>
</dbReference>
<keyword evidence="6" id="KW-1185">Reference proteome</keyword>
<feature type="domain" description="Ketoreductase" evidence="4">
    <location>
        <begin position="2"/>
        <end position="212"/>
    </location>
</feature>
<proteinExistence type="inferred from homology"/>
<accession>A0A7W7G4K0</accession>
<evidence type="ECO:0000256" key="2">
    <source>
        <dbReference type="ARBA" id="ARBA00023002"/>
    </source>
</evidence>
<organism evidence="5 6">
    <name type="scientific">Paractinoplanes abujensis</name>
    <dbReference type="NCBI Taxonomy" id="882441"/>
    <lineage>
        <taxon>Bacteria</taxon>
        <taxon>Bacillati</taxon>
        <taxon>Actinomycetota</taxon>
        <taxon>Actinomycetes</taxon>
        <taxon>Micromonosporales</taxon>
        <taxon>Micromonosporaceae</taxon>
        <taxon>Paractinoplanes</taxon>
    </lineage>
</organism>
<evidence type="ECO:0000259" key="4">
    <source>
        <dbReference type="SMART" id="SM00822"/>
    </source>
</evidence>
<dbReference type="Gene3D" id="3.40.50.720">
    <property type="entry name" value="NAD(P)-binding Rossmann-like Domain"/>
    <property type="match status" value="1"/>
</dbReference>
<dbReference type="GO" id="GO:0016616">
    <property type="term" value="F:oxidoreductase activity, acting on the CH-OH group of donors, NAD or NADP as acceptor"/>
    <property type="evidence" value="ECO:0007669"/>
    <property type="project" value="TreeGrafter"/>
</dbReference>
<dbReference type="AlphaFoldDB" id="A0A7W7G4K0"/>
<dbReference type="SUPFAM" id="SSF51735">
    <property type="entry name" value="NAD(P)-binding Rossmann-fold domains"/>
    <property type="match status" value="1"/>
</dbReference>
<evidence type="ECO:0000256" key="3">
    <source>
        <dbReference type="RuleBase" id="RU000363"/>
    </source>
</evidence>
<name>A0A7W7G4K0_9ACTN</name>
<dbReference type="InterPro" id="IPR057326">
    <property type="entry name" value="KR_dom"/>
</dbReference>
<evidence type="ECO:0000313" key="6">
    <source>
        <dbReference type="Proteomes" id="UP000542742"/>
    </source>
</evidence>
<dbReference type="InterPro" id="IPR036291">
    <property type="entry name" value="NAD(P)-bd_dom_sf"/>
</dbReference>
<dbReference type="PRINTS" id="PR00080">
    <property type="entry name" value="SDRFAMILY"/>
</dbReference>
<dbReference type="Pfam" id="PF00106">
    <property type="entry name" value="adh_short"/>
    <property type="match status" value="1"/>
</dbReference>
<keyword evidence="2" id="KW-0560">Oxidoreductase</keyword>
<dbReference type="CDD" id="cd05233">
    <property type="entry name" value="SDR_c"/>
    <property type="match status" value="1"/>
</dbReference>
<comment type="similarity">
    <text evidence="1 3">Belongs to the short-chain dehydrogenases/reductases (SDR) family.</text>
</comment>
<dbReference type="PRINTS" id="PR00081">
    <property type="entry name" value="GDHRDH"/>
</dbReference>
<dbReference type="Proteomes" id="UP000542742">
    <property type="component" value="Unassembled WGS sequence"/>
</dbReference>